<keyword evidence="5" id="KW-1185">Reference proteome</keyword>
<dbReference type="EMBL" id="JAIEZQ010000002">
    <property type="protein sequence ID" value="MBY9075599.1"/>
    <property type="molecule type" value="Genomic_DNA"/>
</dbReference>
<evidence type="ECO:0000313" key="5">
    <source>
        <dbReference type="Proteomes" id="UP000754710"/>
    </source>
</evidence>
<evidence type="ECO:0000256" key="1">
    <source>
        <dbReference type="ARBA" id="ARBA00022679"/>
    </source>
</evidence>
<reference evidence="4 5" key="1">
    <citation type="submission" date="2021-08" db="EMBL/GenBank/DDBJ databases">
        <title>Nocardioides bacterium WL0053 sp. nov., isolated from the sediment.</title>
        <authorList>
            <person name="Wang L."/>
            <person name="Zhang D."/>
            <person name="Zhang A."/>
        </authorList>
    </citation>
    <scope>NUCLEOTIDE SEQUENCE [LARGE SCALE GENOMIC DNA]</scope>
    <source>
        <strain evidence="4 5">WL0053</strain>
    </source>
</reference>
<name>A0ABS7RKL1_9ACTN</name>
<dbReference type="PROSITE" id="PS51186">
    <property type="entry name" value="GNAT"/>
    <property type="match status" value="1"/>
</dbReference>
<feature type="domain" description="N-acetyltransferase" evidence="3">
    <location>
        <begin position="3"/>
        <end position="161"/>
    </location>
</feature>
<evidence type="ECO:0000256" key="2">
    <source>
        <dbReference type="ARBA" id="ARBA00023315"/>
    </source>
</evidence>
<dbReference type="InterPro" id="IPR050832">
    <property type="entry name" value="Bact_Acetyltransf"/>
</dbReference>
<dbReference type="Proteomes" id="UP000754710">
    <property type="component" value="Unassembled WGS sequence"/>
</dbReference>
<gene>
    <name evidence="4" type="ORF">K1X13_12270</name>
</gene>
<accession>A0ABS7RKL1</accession>
<dbReference type="SUPFAM" id="SSF55729">
    <property type="entry name" value="Acyl-CoA N-acyltransferases (Nat)"/>
    <property type="match status" value="1"/>
</dbReference>
<dbReference type="Gene3D" id="3.40.630.30">
    <property type="match status" value="1"/>
</dbReference>
<dbReference type="RefSeq" id="WP_221025328.1">
    <property type="nucleotide sequence ID" value="NZ_JAIEZQ010000002.1"/>
</dbReference>
<dbReference type="InterPro" id="IPR016181">
    <property type="entry name" value="Acyl_CoA_acyltransferase"/>
</dbReference>
<keyword evidence="1" id="KW-0808">Transferase</keyword>
<dbReference type="InterPro" id="IPR000182">
    <property type="entry name" value="GNAT_dom"/>
</dbReference>
<dbReference type="CDD" id="cd04301">
    <property type="entry name" value="NAT_SF"/>
    <property type="match status" value="1"/>
</dbReference>
<protein>
    <submittedName>
        <fullName evidence="4">GNAT family N-acetyltransferase</fullName>
    </submittedName>
</protein>
<evidence type="ECO:0000259" key="3">
    <source>
        <dbReference type="PROSITE" id="PS51186"/>
    </source>
</evidence>
<sequence length="163" mass="18405">MEHRVRRVATDELEEVGRLTVEAYRDDGYLDADDEYLHELADAAYRDREAEVWVAVDDTGVLGSVTFCPQGSELAEVARAGEGEFRMLGVTARARRRGVAEALVRRCVDRSRELGYDGLVMSSMAEMAAAHRLYDRLGFRREPQRDWSPHEGLTLLAFSLRLG</sequence>
<keyword evidence="2" id="KW-0012">Acyltransferase</keyword>
<evidence type="ECO:0000313" key="4">
    <source>
        <dbReference type="EMBL" id="MBY9075599.1"/>
    </source>
</evidence>
<proteinExistence type="predicted"/>
<comment type="caution">
    <text evidence="4">The sequence shown here is derived from an EMBL/GenBank/DDBJ whole genome shotgun (WGS) entry which is preliminary data.</text>
</comment>
<dbReference type="PANTHER" id="PTHR43877">
    <property type="entry name" value="AMINOALKYLPHOSPHONATE N-ACETYLTRANSFERASE-RELATED-RELATED"/>
    <property type="match status" value="1"/>
</dbReference>
<dbReference type="Pfam" id="PF00583">
    <property type="entry name" value="Acetyltransf_1"/>
    <property type="match status" value="1"/>
</dbReference>
<organism evidence="4 5">
    <name type="scientific">Nocardioides jiangsuensis</name>
    <dbReference type="NCBI Taxonomy" id="2866161"/>
    <lineage>
        <taxon>Bacteria</taxon>
        <taxon>Bacillati</taxon>
        <taxon>Actinomycetota</taxon>
        <taxon>Actinomycetes</taxon>
        <taxon>Propionibacteriales</taxon>
        <taxon>Nocardioidaceae</taxon>
        <taxon>Nocardioides</taxon>
    </lineage>
</organism>